<keyword evidence="4 5" id="KW-0732">Signal</keyword>
<protein>
    <submittedName>
        <fullName evidence="6">CRE-TTR-54 protein</fullName>
    </submittedName>
</protein>
<dbReference type="PANTHER" id="PTHR21700:SF25">
    <property type="entry name" value="TRANSTHYRETIN-LIKE FAMILY PROTEIN"/>
    <property type="match status" value="1"/>
</dbReference>
<keyword evidence="7" id="KW-1185">Reference proteome</keyword>
<feature type="signal peptide" evidence="5">
    <location>
        <begin position="1"/>
        <end position="19"/>
    </location>
</feature>
<comment type="similarity">
    <text evidence="2">Belongs to the nematode transthyretin-like family.</text>
</comment>
<dbReference type="InterPro" id="IPR001534">
    <property type="entry name" value="Transthyretin-like"/>
</dbReference>
<keyword evidence="3" id="KW-0964">Secreted</keyword>
<dbReference type="InterPro" id="IPR038479">
    <property type="entry name" value="Transthyretin-like_sf"/>
</dbReference>
<sequence length="152" mass="17344">MRVHLTFLLCCSSALLCSAANNCAWFVGQLQCSDPSKLENIVVEIWDRDRSFVSFHSRDFIESSIQFPLTLFVDDDLAGRTITSADDNGTFKVEGCASDVDFLFLKNEPEFYLKIRHYCKGSAEVTYAHPRDMKVFVPETNDYFTRHPIKLG</sequence>
<dbReference type="InParanoid" id="E3MM33"/>
<dbReference type="GO" id="GO:0009986">
    <property type="term" value="C:cell surface"/>
    <property type="evidence" value="ECO:0007669"/>
    <property type="project" value="InterPro"/>
</dbReference>
<dbReference type="OrthoDB" id="5781683at2759"/>
<dbReference type="GO" id="GO:0005576">
    <property type="term" value="C:extracellular region"/>
    <property type="evidence" value="ECO:0007669"/>
    <property type="project" value="UniProtKB-SubCell"/>
</dbReference>
<reference evidence="6" key="1">
    <citation type="submission" date="2007-07" db="EMBL/GenBank/DDBJ databases">
        <title>PCAP assembly of the Caenorhabditis remanei genome.</title>
        <authorList>
            <consortium name="The Caenorhabditis remanei Sequencing Consortium"/>
            <person name="Wilson R.K."/>
        </authorList>
    </citation>
    <scope>NUCLEOTIDE SEQUENCE [LARGE SCALE GENOMIC DNA]</scope>
    <source>
        <strain evidence="6">PB4641</strain>
    </source>
</reference>
<name>E3MM33_CAERE</name>
<accession>E3MM33</accession>
<evidence type="ECO:0000256" key="4">
    <source>
        <dbReference type="ARBA" id="ARBA00022729"/>
    </source>
</evidence>
<dbReference type="eggNOG" id="ENOG502TDEJ">
    <property type="taxonomic scope" value="Eukaryota"/>
</dbReference>
<proteinExistence type="inferred from homology"/>
<dbReference type="OMA" id="AANNCAW"/>
<evidence type="ECO:0000256" key="1">
    <source>
        <dbReference type="ARBA" id="ARBA00004613"/>
    </source>
</evidence>
<dbReference type="Gene3D" id="2.60.40.3330">
    <property type="match status" value="1"/>
</dbReference>
<evidence type="ECO:0000313" key="6">
    <source>
        <dbReference type="EMBL" id="EFP04743.1"/>
    </source>
</evidence>
<dbReference type="Proteomes" id="UP000008281">
    <property type="component" value="Unassembled WGS sequence"/>
</dbReference>
<evidence type="ECO:0000256" key="2">
    <source>
        <dbReference type="ARBA" id="ARBA00010112"/>
    </source>
</evidence>
<dbReference type="AlphaFoldDB" id="E3MM33"/>
<evidence type="ECO:0000313" key="7">
    <source>
        <dbReference type="Proteomes" id="UP000008281"/>
    </source>
</evidence>
<dbReference type="HOGENOM" id="CLU_134800_1_0_1"/>
<gene>
    <name evidence="6" type="primary">Cre-ttr-54</name>
    <name evidence="6" type="ORF">CRE_29899</name>
</gene>
<feature type="chain" id="PRO_5003175975" evidence="5">
    <location>
        <begin position="20"/>
        <end position="152"/>
    </location>
</feature>
<dbReference type="PANTHER" id="PTHR21700">
    <property type="entry name" value="TRANSTHYRETIN-LIKE FAMILY PROTEIN-RELATED"/>
    <property type="match status" value="1"/>
</dbReference>
<organism evidence="7">
    <name type="scientific">Caenorhabditis remanei</name>
    <name type="common">Caenorhabditis vulgaris</name>
    <dbReference type="NCBI Taxonomy" id="31234"/>
    <lineage>
        <taxon>Eukaryota</taxon>
        <taxon>Metazoa</taxon>
        <taxon>Ecdysozoa</taxon>
        <taxon>Nematoda</taxon>
        <taxon>Chromadorea</taxon>
        <taxon>Rhabditida</taxon>
        <taxon>Rhabditina</taxon>
        <taxon>Rhabditomorpha</taxon>
        <taxon>Rhabditoidea</taxon>
        <taxon>Rhabditidae</taxon>
        <taxon>Peloderinae</taxon>
        <taxon>Caenorhabditis</taxon>
    </lineage>
</organism>
<dbReference type="FunCoup" id="E3MM33">
    <property type="interactions" value="1754"/>
</dbReference>
<evidence type="ECO:0000256" key="5">
    <source>
        <dbReference type="SAM" id="SignalP"/>
    </source>
</evidence>
<dbReference type="EMBL" id="DS268456">
    <property type="protein sequence ID" value="EFP04743.1"/>
    <property type="molecule type" value="Genomic_DNA"/>
</dbReference>
<evidence type="ECO:0000256" key="3">
    <source>
        <dbReference type="ARBA" id="ARBA00022525"/>
    </source>
</evidence>
<comment type="subcellular location">
    <subcellularLocation>
        <location evidence="1">Secreted</location>
    </subcellularLocation>
</comment>